<evidence type="ECO:0000313" key="4">
    <source>
        <dbReference type="EMBL" id="KLK87638.1"/>
    </source>
</evidence>
<dbReference type="RefSeq" id="WP_048184940.1">
    <property type="nucleotide sequence ID" value="NZ_JXOJ01000005.1"/>
</dbReference>
<dbReference type="PROSITE" id="PS51186">
    <property type="entry name" value="GNAT"/>
    <property type="match status" value="1"/>
</dbReference>
<protein>
    <submittedName>
        <fullName evidence="4">GNAT family acetyltransferase</fullName>
    </submittedName>
</protein>
<dbReference type="EMBL" id="JXOJ01000005">
    <property type="protein sequence ID" value="KLK87638.1"/>
    <property type="molecule type" value="Genomic_DNA"/>
</dbReference>
<accession>A0A0H1QXH0</accession>
<dbReference type="SUPFAM" id="SSF55729">
    <property type="entry name" value="Acyl-CoA N-acyltransferases (Nat)"/>
    <property type="match status" value="1"/>
</dbReference>
<name>A0A0H1QXH0_9EURY</name>
<comment type="caution">
    <text evidence="4">The sequence shown here is derived from an EMBL/GenBank/DDBJ whole genome shotgun (WGS) entry which is preliminary data.</text>
</comment>
<dbReference type="PATRIC" id="fig|1550566.3.peg.2198"/>
<gene>
    <name evidence="4" type="ORF">SZ63_10090</name>
</gene>
<reference evidence="4 5" key="1">
    <citation type="journal article" date="2015" name="Int. J. Syst. Evol. Microbiol.">
        <title>Methanoculleus sediminis sp. nov., a methanogen from sediments near a submarine mud volcano.</title>
        <authorList>
            <person name="Chen S.C."/>
            <person name="Chen M.F."/>
            <person name="Lai M.C."/>
            <person name="Weng C.Y."/>
            <person name="Wu S.Y."/>
            <person name="Lin S."/>
            <person name="Yang T.F."/>
            <person name="Chen P.C."/>
        </authorList>
    </citation>
    <scope>NUCLEOTIDE SEQUENCE [LARGE SCALE GENOMIC DNA]</scope>
    <source>
        <strain evidence="4 5">S3Fa</strain>
    </source>
</reference>
<dbReference type="GO" id="GO:0016747">
    <property type="term" value="F:acyltransferase activity, transferring groups other than amino-acyl groups"/>
    <property type="evidence" value="ECO:0007669"/>
    <property type="project" value="InterPro"/>
</dbReference>
<dbReference type="InterPro" id="IPR016181">
    <property type="entry name" value="Acyl_CoA_acyltransferase"/>
</dbReference>
<evidence type="ECO:0000256" key="1">
    <source>
        <dbReference type="ARBA" id="ARBA00022679"/>
    </source>
</evidence>
<dbReference type="CDD" id="cd04301">
    <property type="entry name" value="NAT_SF"/>
    <property type="match status" value="1"/>
</dbReference>
<proteinExistence type="predicted"/>
<keyword evidence="2" id="KW-0012">Acyltransferase</keyword>
<dbReference type="AlphaFoldDB" id="A0A0H1QXH0"/>
<dbReference type="STRING" id="1550566.SZ63_10090"/>
<evidence type="ECO:0000259" key="3">
    <source>
        <dbReference type="PROSITE" id="PS51186"/>
    </source>
</evidence>
<evidence type="ECO:0000256" key="2">
    <source>
        <dbReference type="ARBA" id="ARBA00023315"/>
    </source>
</evidence>
<evidence type="ECO:0000313" key="5">
    <source>
        <dbReference type="Proteomes" id="UP000035301"/>
    </source>
</evidence>
<dbReference type="Pfam" id="PF13508">
    <property type="entry name" value="Acetyltransf_7"/>
    <property type="match status" value="1"/>
</dbReference>
<sequence>MKIEQIRDHKRRYLDLLLEGDEQESMIDTYLYRGDMFVLCDGDLKSVCVVTCEGDGVYELKNIATCEEYRGRGYGRRLIEHILEHYRDRCRVMLVGTGDCPRILRFYERCGFTVSHRVENFFIDHYDHPIFDCGERLVDMVYLRKEF</sequence>
<dbReference type="PANTHER" id="PTHR43420:SF47">
    <property type="entry name" value="N-ACETYLTRANSFERASE DOMAIN-CONTAINING PROTEIN"/>
    <property type="match status" value="1"/>
</dbReference>
<feature type="domain" description="N-acetyltransferase" evidence="3">
    <location>
        <begin position="1"/>
        <end position="147"/>
    </location>
</feature>
<organism evidence="4 5">
    <name type="scientific">Methanoculleus sediminis</name>
    <dbReference type="NCBI Taxonomy" id="1550566"/>
    <lineage>
        <taxon>Archaea</taxon>
        <taxon>Methanobacteriati</taxon>
        <taxon>Methanobacteriota</taxon>
        <taxon>Stenosarchaea group</taxon>
        <taxon>Methanomicrobia</taxon>
        <taxon>Methanomicrobiales</taxon>
        <taxon>Methanomicrobiaceae</taxon>
        <taxon>Methanoculleus</taxon>
    </lineage>
</organism>
<dbReference type="PANTHER" id="PTHR43420">
    <property type="entry name" value="ACETYLTRANSFERASE"/>
    <property type="match status" value="1"/>
</dbReference>
<dbReference type="InterPro" id="IPR000182">
    <property type="entry name" value="GNAT_dom"/>
</dbReference>
<dbReference type="Gene3D" id="3.40.630.30">
    <property type="match status" value="1"/>
</dbReference>
<keyword evidence="1 4" id="KW-0808">Transferase</keyword>
<dbReference type="InterPro" id="IPR050680">
    <property type="entry name" value="YpeA/RimI_acetyltransf"/>
</dbReference>
<keyword evidence="5" id="KW-1185">Reference proteome</keyword>
<dbReference type="FunFam" id="3.40.630.30:FF:000165">
    <property type="entry name" value="IAA acetyltransferase"/>
    <property type="match status" value="1"/>
</dbReference>
<dbReference type="Proteomes" id="UP000035301">
    <property type="component" value="Unassembled WGS sequence"/>
</dbReference>